<evidence type="ECO:0000313" key="2">
    <source>
        <dbReference type="EMBL" id="MBB5035452.1"/>
    </source>
</evidence>
<evidence type="ECO:0000259" key="1">
    <source>
        <dbReference type="Pfam" id="PF09346"/>
    </source>
</evidence>
<dbReference type="AlphaFoldDB" id="A0A7W7YFZ2"/>
<dbReference type="RefSeq" id="WP_184344269.1">
    <property type="nucleotide sequence ID" value="NZ_JACHIG010000017.1"/>
</dbReference>
<comment type="caution">
    <text evidence="2">The sequence shown here is derived from an EMBL/GenBank/DDBJ whole genome shotgun (WGS) entry which is preliminary data.</text>
</comment>
<accession>A0A7W7YFZ2</accession>
<dbReference type="Proteomes" id="UP000590740">
    <property type="component" value="Unassembled WGS sequence"/>
</dbReference>
<dbReference type="Pfam" id="PF09346">
    <property type="entry name" value="SMI1_KNR4"/>
    <property type="match status" value="1"/>
</dbReference>
<evidence type="ECO:0000313" key="3">
    <source>
        <dbReference type="Proteomes" id="UP000590740"/>
    </source>
</evidence>
<name>A0A7W7YFZ2_9BACT</name>
<dbReference type="Gene3D" id="3.40.1580.10">
    <property type="entry name" value="SMI1/KNR4-like"/>
    <property type="match status" value="1"/>
</dbReference>
<feature type="domain" description="Knr4/Smi1-like" evidence="1">
    <location>
        <begin position="19"/>
        <end position="135"/>
    </location>
</feature>
<dbReference type="EMBL" id="JACHIG010000017">
    <property type="protein sequence ID" value="MBB5035452.1"/>
    <property type="molecule type" value="Genomic_DNA"/>
</dbReference>
<organism evidence="2 3">
    <name type="scientific">Prosthecobacter vanneervenii</name>
    <dbReference type="NCBI Taxonomy" id="48466"/>
    <lineage>
        <taxon>Bacteria</taxon>
        <taxon>Pseudomonadati</taxon>
        <taxon>Verrucomicrobiota</taxon>
        <taxon>Verrucomicrobiia</taxon>
        <taxon>Verrucomicrobiales</taxon>
        <taxon>Verrucomicrobiaceae</taxon>
        <taxon>Prosthecobacter</taxon>
    </lineage>
</organism>
<proteinExistence type="predicted"/>
<reference evidence="2 3" key="1">
    <citation type="submission" date="2020-08" db="EMBL/GenBank/DDBJ databases">
        <title>Genomic Encyclopedia of Type Strains, Phase IV (KMG-IV): sequencing the most valuable type-strain genomes for metagenomic binning, comparative biology and taxonomic classification.</title>
        <authorList>
            <person name="Goeker M."/>
        </authorList>
    </citation>
    <scope>NUCLEOTIDE SEQUENCE [LARGE SCALE GENOMIC DNA]</scope>
    <source>
        <strain evidence="2 3">DSM 12252</strain>
    </source>
</reference>
<sequence>MSILSHFNSALTIASKDPGCSEAEIQELIAFSPITIPSDYLGVIREATEVEIKVDLAEEGQWFLRVWGPVNCIDMNTAYDIQEVFPESLAIGDNEGCGLLVYLPSEPKPGIYLVRTSYIHKKGAVYIAQNLTELLTIGNNLRLVFKAE</sequence>
<dbReference type="InterPro" id="IPR037883">
    <property type="entry name" value="Knr4/Smi1-like_sf"/>
</dbReference>
<dbReference type="InterPro" id="IPR018958">
    <property type="entry name" value="Knr4/Smi1-like_dom"/>
</dbReference>
<protein>
    <recommendedName>
        <fullName evidence="1">Knr4/Smi1-like domain-containing protein</fullName>
    </recommendedName>
</protein>
<dbReference type="SUPFAM" id="SSF160631">
    <property type="entry name" value="SMI1/KNR4-like"/>
    <property type="match status" value="1"/>
</dbReference>
<keyword evidence="3" id="KW-1185">Reference proteome</keyword>
<gene>
    <name evidence="2" type="ORF">HNQ65_005063</name>
</gene>